<dbReference type="InterPro" id="IPR012336">
    <property type="entry name" value="Thioredoxin-like_fold"/>
</dbReference>
<dbReference type="Gene3D" id="3.40.30.10">
    <property type="entry name" value="Glutaredoxin"/>
    <property type="match status" value="1"/>
</dbReference>
<dbReference type="InterPro" id="IPR017937">
    <property type="entry name" value="Thioredoxin_CS"/>
</dbReference>
<feature type="domain" description="Thioredoxin" evidence="3">
    <location>
        <begin position="360"/>
        <end position="505"/>
    </location>
</feature>
<dbReference type="PROSITE" id="PS51352">
    <property type="entry name" value="THIOREDOXIN_2"/>
    <property type="match status" value="1"/>
</dbReference>
<dbReference type="Pfam" id="PF13905">
    <property type="entry name" value="Thioredoxin_8"/>
    <property type="match status" value="1"/>
</dbReference>
<reference evidence="5" key="1">
    <citation type="submission" date="2017-01" db="EMBL/GenBank/DDBJ databases">
        <authorList>
            <person name="Varghese N."/>
            <person name="Submissions S."/>
        </authorList>
    </citation>
    <scope>NUCLEOTIDE SEQUENCE [LARGE SCALE GENOMIC DNA]</scope>
    <source>
        <strain evidence="5">DSM 46698</strain>
    </source>
</reference>
<dbReference type="SUPFAM" id="SSF52833">
    <property type="entry name" value="Thioredoxin-like"/>
    <property type="match status" value="1"/>
</dbReference>
<evidence type="ECO:0000256" key="2">
    <source>
        <dbReference type="SAM" id="SignalP"/>
    </source>
</evidence>
<dbReference type="PANTHER" id="PTHR42852:SF13">
    <property type="entry name" value="PROTEIN DIPZ"/>
    <property type="match status" value="1"/>
</dbReference>
<dbReference type="Proteomes" id="UP000186026">
    <property type="component" value="Unassembled WGS sequence"/>
</dbReference>
<name>A0A1N7KEC5_9BACT</name>
<evidence type="ECO:0000256" key="1">
    <source>
        <dbReference type="ARBA" id="ARBA00023284"/>
    </source>
</evidence>
<organism evidence="4 5">
    <name type="scientific">Belliella pelovolcani</name>
    <dbReference type="NCBI Taxonomy" id="529505"/>
    <lineage>
        <taxon>Bacteria</taxon>
        <taxon>Pseudomonadati</taxon>
        <taxon>Bacteroidota</taxon>
        <taxon>Cytophagia</taxon>
        <taxon>Cytophagales</taxon>
        <taxon>Cyclobacteriaceae</taxon>
        <taxon>Belliella</taxon>
    </lineage>
</organism>
<dbReference type="OrthoDB" id="9815205at2"/>
<evidence type="ECO:0000259" key="3">
    <source>
        <dbReference type="PROSITE" id="PS51352"/>
    </source>
</evidence>
<proteinExistence type="predicted"/>
<feature type="chain" id="PRO_5009943116" evidence="2">
    <location>
        <begin position="22"/>
        <end position="506"/>
    </location>
</feature>
<dbReference type="RefSeq" id="WP_084565773.1">
    <property type="nucleotide sequence ID" value="NZ_FTOP01000002.1"/>
</dbReference>
<evidence type="ECO:0000313" key="4">
    <source>
        <dbReference type="EMBL" id="SIS59915.1"/>
    </source>
</evidence>
<dbReference type="PANTHER" id="PTHR42852">
    <property type="entry name" value="THIOL:DISULFIDE INTERCHANGE PROTEIN DSBE"/>
    <property type="match status" value="1"/>
</dbReference>
<sequence length="506" mass="58221">MQKTYSLALLCLFISMVHVQAQSVWIYGEITPPSAQDVLTISLNTGQKTELFKQELKPGNLFIAGFGKAYFSFQTPTIDKPTQLSVHLNQRAIINHYWVFPGDSIQFMADRNKGRIVFGGPAANQFKTQFEIDYLIDENTFSKSSFFGVEDKEKFLNDSSNYAQYSSANAIYGRQTEIANNDINVYIKRMLNAYHHDYNPTLNSLYYQFNKGELYKLMFLSHLGRAMFFVSQSSRLKYNELNRTEQFSDAASLKEAYNDFVDYTESLFEDQDWTRYKVLSSQYLDGKTEQIITANHFGNQNPNTYLKSLPRGAERDNLINNYLNKVSKKISDIPEAKEFFLPLIEDEAISKNINTLLNALQNGGQVDLSPFTTLDQQSSDLSANSGKIQLLDLWYTGCGACLIFYKNILLPLHEEFGHRDDFQIVSISVDRSYDLWVKSVKANKYTNADFVNFATLDQKHPFLLNYNIRSFPHHMLIGKDLSILKGTDFPTELEEWKKLIETHLKQ</sequence>
<dbReference type="InterPro" id="IPR050553">
    <property type="entry name" value="Thioredoxin_ResA/DsbE_sf"/>
</dbReference>
<dbReference type="PROSITE" id="PS00194">
    <property type="entry name" value="THIOREDOXIN_1"/>
    <property type="match status" value="1"/>
</dbReference>
<dbReference type="InterPro" id="IPR013766">
    <property type="entry name" value="Thioredoxin_domain"/>
</dbReference>
<dbReference type="InterPro" id="IPR036249">
    <property type="entry name" value="Thioredoxin-like_sf"/>
</dbReference>
<dbReference type="EMBL" id="FTOP01000002">
    <property type="protein sequence ID" value="SIS59915.1"/>
    <property type="molecule type" value="Genomic_DNA"/>
</dbReference>
<dbReference type="STRING" id="529505.SAMN05421761_10213"/>
<evidence type="ECO:0000313" key="5">
    <source>
        <dbReference type="Proteomes" id="UP000186026"/>
    </source>
</evidence>
<feature type="signal peptide" evidence="2">
    <location>
        <begin position="1"/>
        <end position="21"/>
    </location>
</feature>
<keyword evidence="1" id="KW-0676">Redox-active center</keyword>
<keyword evidence="5" id="KW-1185">Reference proteome</keyword>
<keyword evidence="2" id="KW-0732">Signal</keyword>
<gene>
    <name evidence="4" type="ORF">SAMN05421761_10213</name>
</gene>
<dbReference type="AlphaFoldDB" id="A0A1N7KEC5"/>
<protein>
    <submittedName>
        <fullName evidence="4">Thioredoxin-like</fullName>
    </submittedName>
</protein>
<accession>A0A1N7KEC5</accession>